<evidence type="ECO:0000259" key="9">
    <source>
        <dbReference type="PROSITE" id="PS52029"/>
    </source>
</evidence>
<dbReference type="CDD" id="cd16913">
    <property type="entry name" value="YkuD_like"/>
    <property type="match status" value="1"/>
</dbReference>
<organism evidence="10 11">
    <name type="scientific">Ectobacillus funiculus</name>
    <dbReference type="NCBI Taxonomy" id="137993"/>
    <lineage>
        <taxon>Bacteria</taxon>
        <taxon>Bacillati</taxon>
        <taxon>Bacillota</taxon>
        <taxon>Bacilli</taxon>
        <taxon>Bacillales</taxon>
        <taxon>Bacillaceae</taxon>
        <taxon>Ectobacillus</taxon>
    </lineage>
</organism>
<keyword evidence="7" id="KW-0732">Signal</keyword>
<feature type="chain" id="PRO_5045455026" evidence="7">
    <location>
        <begin position="24"/>
        <end position="245"/>
    </location>
</feature>
<dbReference type="PROSITE" id="PS52029">
    <property type="entry name" value="LD_TPASE"/>
    <property type="match status" value="1"/>
</dbReference>
<dbReference type="PANTHER" id="PTHR30582">
    <property type="entry name" value="L,D-TRANSPEPTIDASE"/>
    <property type="match status" value="1"/>
</dbReference>
<feature type="active site" description="Nucleophile" evidence="6">
    <location>
        <position position="129"/>
    </location>
</feature>
<feature type="active site" description="Proton donor/acceptor" evidence="6">
    <location>
        <position position="113"/>
    </location>
</feature>
<dbReference type="InterPro" id="IPR038063">
    <property type="entry name" value="Transpep_catalytic_dom"/>
</dbReference>
<feature type="signal peptide" evidence="7">
    <location>
        <begin position="1"/>
        <end position="23"/>
    </location>
</feature>
<evidence type="ECO:0000313" key="11">
    <source>
        <dbReference type="Proteomes" id="UP001589609"/>
    </source>
</evidence>
<dbReference type="EMBL" id="JBHMAF010000010">
    <property type="protein sequence ID" value="MFB9757395.1"/>
    <property type="molecule type" value="Genomic_DNA"/>
</dbReference>
<keyword evidence="4 6" id="KW-0573">Peptidoglycan synthesis</keyword>
<reference evidence="10 11" key="1">
    <citation type="submission" date="2024-09" db="EMBL/GenBank/DDBJ databases">
        <authorList>
            <person name="Sun Q."/>
            <person name="Mori K."/>
        </authorList>
    </citation>
    <scope>NUCLEOTIDE SEQUENCE [LARGE SCALE GENOMIC DNA]</scope>
    <source>
        <strain evidence="10 11">JCM 11201</strain>
    </source>
</reference>
<dbReference type="PROSITE" id="PS51781">
    <property type="entry name" value="SH3B"/>
    <property type="match status" value="1"/>
</dbReference>
<evidence type="ECO:0000256" key="6">
    <source>
        <dbReference type="PROSITE-ProRule" id="PRU01373"/>
    </source>
</evidence>
<proteinExistence type="predicted"/>
<dbReference type="Gene3D" id="2.30.30.40">
    <property type="entry name" value="SH3 Domains"/>
    <property type="match status" value="1"/>
</dbReference>
<dbReference type="Pfam" id="PF03734">
    <property type="entry name" value="YkuD"/>
    <property type="match status" value="1"/>
</dbReference>
<dbReference type="InterPro" id="IPR036028">
    <property type="entry name" value="SH3-like_dom_sf"/>
</dbReference>
<feature type="domain" description="L,D-TPase catalytic" evidence="9">
    <location>
        <begin position="29"/>
        <end position="153"/>
    </location>
</feature>
<dbReference type="RefSeq" id="WP_379947715.1">
    <property type="nucleotide sequence ID" value="NZ_JBHMAF010000010.1"/>
</dbReference>
<dbReference type="SUPFAM" id="SSF141523">
    <property type="entry name" value="L,D-transpeptidase catalytic domain-like"/>
    <property type="match status" value="1"/>
</dbReference>
<protein>
    <submittedName>
        <fullName evidence="10">L,D-transpeptidase family protein</fullName>
    </submittedName>
</protein>
<dbReference type="PANTHER" id="PTHR30582:SF4">
    <property type="entry name" value="L,D-TRANSPEPTIDASE YQJB-RELATED"/>
    <property type="match status" value="1"/>
</dbReference>
<comment type="caution">
    <text evidence="10">The sequence shown here is derived from an EMBL/GenBank/DDBJ whole genome shotgun (WGS) entry which is preliminary data.</text>
</comment>
<dbReference type="SUPFAM" id="SSF50044">
    <property type="entry name" value="SH3-domain"/>
    <property type="match status" value="1"/>
</dbReference>
<evidence type="ECO:0000256" key="7">
    <source>
        <dbReference type="SAM" id="SignalP"/>
    </source>
</evidence>
<name>A0ABV5W9X4_9BACI</name>
<dbReference type="InterPro" id="IPR050979">
    <property type="entry name" value="LD-transpeptidase"/>
</dbReference>
<evidence type="ECO:0000259" key="8">
    <source>
        <dbReference type="PROSITE" id="PS51781"/>
    </source>
</evidence>
<dbReference type="Proteomes" id="UP001589609">
    <property type="component" value="Unassembled WGS sequence"/>
</dbReference>
<evidence type="ECO:0000256" key="4">
    <source>
        <dbReference type="ARBA" id="ARBA00022984"/>
    </source>
</evidence>
<comment type="pathway">
    <text evidence="1 6">Cell wall biogenesis; peptidoglycan biosynthesis.</text>
</comment>
<evidence type="ECO:0000313" key="10">
    <source>
        <dbReference type="EMBL" id="MFB9757395.1"/>
    </source>
</evidence>
<dbReference type="InterPro" id="IPR003646">
    <property type="entry name" value="SH3-like_bac-type"/>
</dbReference>
<dbReference type="SMART" id="SM00287">
    <property type="entry name" value="SH3b"/>
    <property type="match status" value="1"/>
</dbReference>
<evidence type="ECO:0000256" key="1">
    <source>
        <dbReference type="ARBA" id="ARBA00004752"/>
    </source>
</evidence>
<feature type="domain" description="SH3b" evidence="8">
    <location>
        <begin position="181"/>
        <end position="245"/>
    </location>
</feature>
<evidence type="ECO:0000256" key="3">
    <source>
        <dbReference type="ARBA" id="ARBA00022960"/>
    </source>
</evidence>
<keyword evidence="11" id="KW-1185">Reference proteome</keyword>
<evidence type="ECO:0000256" key="2">
    <source>
        <dbReference type="ARBA" id="ARBA00022679"/>
    </source>
</evidence>
<dbReference type="InterPro" id="IPR005490">
    <property type="entry name" value="LD_TPept_cat_dom"/>
</dbReference>
<keyword evidence="5 6" id="KW-0961">Cell wall biogenesis/degradation</keyword>
<accession>A0ABV5W9X4</accession>
<keyword evidence="2" id="KW-0808">Transferase</keyword>
<sequence length="245" mass="26559">MKRLWFILMLLLAIFIPQEPTQAASTSSQVVIVNTATNKLAFYENGSLVREFSVGTGKSSTPTPSGKFTIVNKITNRPYYTRGIRGGAPNNPLGDRWMGLNINGTAGDTYAIHGNNNESSVGKWITGGCIRMHNADIHWLYDRLNTGATVLIKRAQTSYEAIASSYGVTLSSSAPVVSTPISNGSGTGRTMVSLNVRTSPSITATRITTLLQNTTVTIYETRNGWYRVTANGISGWVSADYVRIL</sequence>
<keyword evidence="3 6" id="KW-0133">Cell shape</keyword>
<gene>
    <name evidence="10" type="ORF">ACFFMS_02390</name>
</gene>
<dbReference type="Pfam" id="PF08239">
    <property type="entry name" value="SH3_3"/>
    <property type="match status" value="1"/>
</dbReference>
<dbReference type="Gene3D" id="2.40.440.10">
    <property type="entry name" value="L,D-transpeptidase catalytic domain-like"/>
    <property type="match status" value="1"/>
</dbReference>
<evidence type="ECO:0000256" key="5">
    <source>
        <dbReference type="ARBA" id="ARBA00023316"/>
    </source>
</evidence>